<name>A0A940IFT7_9BACT</name>
<dbReference type="PANTHER" id="PTHR30069:SF29">
    <property type="entry name" value="HEMOGLOBIN AND HEMOGLOBIN-HAPTOGLOBIN-BINDING PROTEIN 1-RELATED"/>
    <property type="match status" value="1"/>
</dbReference>
<protein>
    <submittedName>
        <fullName evidence="15">SusC/RagA family TonB-linked outer membrane protein</fullName>
    </submittedName>
</protein>
<evidence type="ECO:0000313" key="15">
    <source>
        <dbReference type="EMBL" id="MBO8453278.1"/>
    </source>
</evidence>
<evidence type="ECO:0000256" key="10">
    <source>
        <dbReference type="PROSITE-ProRule" id="PRU01360"/>
    </source>
</evidence>
<dbReference type="InterPro" id="IPR037066">
    <property type="entry name" value="Plug_dom_sf"/>
</dbReference>
<evidence type="ECO:0000256" key="11">
    <source>
        <dbReference type="RuleBase" id="RU003357"/>
    </source>
</evidence>
<dbReference type="AlphaFoldDB" id="A0A940IFT7"/>
<dbReference type="InterPro" id="IPR000531">
    <property type="entry name" value="Beta-barrel_TonB"/>
</dbReference>
<reference evidence="15" key="2">
    <citation type="journal article" date="2021" name="PeerJ">
        <title>Extensive microbial diversity within the chicken gut microbiome revealed by metagenomics and culture.</title>
        <authorList>
            <person name="Gilroy R."/>
            <person name="Ravi A."/>
            <person name="Getino M."/>
            <person name="Pursley I."/>
            <person name="Horton D.L."/>
            <person name="Alikhan N.F."/>
            <person name="Baker D."/>
            <person name="Gharbi K."/>
            <person name="Hall N."/>
            <person name="Watson M."/>
            <person name="Adriaenssens E.M."/>
            <person name="Foster-Nyarko E."/>
            <person name="Jarju S."/>
            <person name="Secka A."/>
            <person name="Antonio M."/>
            <person name="Oren A."/>
            <person name="Chaudhuri R.R."/>
            <person name="La Ragione R."/>
            <person name="Hildebrand F."/>
            <person name="Pallen M.J."/>
        </authorList>
    </citation>
    <scope>NUCLEOTIDE SEQUENCE</scope>
    <source>
        <strain evidence="15">F1-3629</strain>
    </source>
</reference>
<dbReference type="InterPro" id="IPR039426">
    <property type="entry name" value="TonB-dep_rcpt-like"/>
</dbReference>
<evidence type="ECO:0000259" key="13">
    <source>
        <dbReference type="Pfam" id="PF00593"/>
    </source>
</evidence>
<evidence type="ECO:0000256" key="3">
    <source>
        <dbReference type="ARBA" id="ARBA00022452"/>
    </source>
</evidence>
<dbReference type="Pfam" id="PF07715">
    <property type="entry name" value="Plug"/>
    <property type="match status" value="1"/>
</dbReference>
<dbReference type="GO" id="GO:0009279">
    <property type="term" value="C:cell outer membrane"/>
    <property type="evidence" value="ECO:0007669"/>
    <property type="project" value="UniProtKB-SubCell"/>
</dbReference>
<dbReference type="SUPFAM" id="SSF56935">
    <property type="entry name" value="Porins"/>
    <property type="match status" value="1"/>
</dbReference>
<dbReference type="NCBIfam" id="TIGR04057">
    <property type="entry name" value="SusC_RagA_signa"/>
    <property type="match status" value="1"/>
</dbReference>
<proteinExistence type="inferred from homology"/>
<keyword evidence="5 12" id="KW-0732">Signal</keyword>
<dbReference type="Gene3D" id="2.60.40.1120">
    <property type="entry name" value="Carboxypeptidase-like, regulatory domain"/>
    <property type="match status" value="1"/>
</dbReference>
<keyword evidence="7 10" id="KW-0472">Membrane</keyword>
<evidence type="ECO:0000256" key="6">
    <source>
        <dbReference type="ARBA" id="ARBA00023077"/>
    </source>
</evidence>
<evidence type="ECO:0000256" key="7">
    <source>
        <dbReference type="ARBA" id="ARBA00023136"/>
    </source>
</evidence>
<keyword evidence="6 11" id="KW-0798">TonB box</keyword>
<comment type="caution">
    <text evidence="15">The sequence shown here is derived from an EMBL/GenBank/DDBJ whole genome shotgun (WGS) entry which is preliminary data.</text>
</comment>
<keyword evidence="4 10" id="KW-0812">Transmembrane</keyword>
<evidence type="ECO:0000256" key="12">
    <source>
        <dbReference type="SAM" id="SignalP"/>
    </source>
</evidence>
<keyword evidence="8" id="KW-0675">Receptor</keyword>
<dbReference type="Pfam" id="PF00593">
    <property type="entry name" value="TonB_dep_Rec_b-barrel"/>
    <property type="match status" value="1"/>
</dbReference>
<evidence type="ECO:0000256" key="2">
    <source>
        <dbReference type="ARBA" id="ARBA00022448"/>
    </source>
</evidence>
<evidence type="ECO:0000256" key="9">
    <source>
        <dbReference type="ARBA" id="ARBA00023237"/>
    </source>
</evidence>
<dbReference type="SUPFAM" id="SSF49464">
    <property type="entry name" value="Carboxypeptidase regulatory domain-like"/>
    <property type="match status" value="1"/>
</dbReference>
<comment type="subcellular location">
    <subcellularLocation>
        <location evidence="1 10">Cell outer membrane</location>
        <topology evidence="1 10">Multi-pass membrane protein</topology>
    </subcellularLocation>
</comment>
<evidence type="ECO:0000313" key="16">
    <source>
        <dbReference type="Proteomes" id="UP000771749"/>
    </source>
</evidence>
<evidence type="ECO:0000256" key="1">
    <source>
        <dbReference type="ARBA" id="ARBA00004571"/>
    </source>
</evidence>
<dbReference type="EMBL" id="JADIMJ010000018">
    <property type="protein sequence ID" value="MBO8453278.1"/>
    <property type="molecule type" value="Genomic_DNA"/>
</dbReference>
<organism evidence="15 16">
    <name type="scientific">Candidatus Cryptobacteroides gallistercoris</name>
    <dbReference type="NCBI Taxonomy" id="2840765"/>
    <lineage>
        <taxon>Bacteria</taxon>
        <taxon>Pseudomonadati</taxon>
        <taxon>Bacteroidota</taxon>
        <taxon>Bacteroidia</taxon>
        <taxon>Bacteroidales</taxon>
        <taxon>Candidatus Cryptobacteroides</taxon>
    </lineage>
</organism>
<accession>A0A940IFT7</accession>
<dbReference type="InterPro" id="IPR036942">
    <property type="entry name" value="Beta-barrel_TonB_sf"/>
</dbReference>
<evidence type="ECO:0000256" key="8">
    <source>
        <dbReference type="ARBA" id="ARBA00023170"/>
    </source>
</evidence>
<dbReference type="GO" id="GO:0044718">
    <property type="term" value="P:siderophore transmembrane transport"/>
    <property type="evidence" value="ECO:0007669"/>
    <property type="project" value="TreeGrafter"/>
</dbReference>
<dbReference type="InterPro" id="IPR023997">
    <property type="entry name" value="TonB-dep_OMP_SusC/RagA_CS"/>
</dbReference>
<dbReference type="GO" id="GO:0015344">
    <property type="term" value="F:siderophore uptake transmembrane transporter activity"/>
    <property type="evidence" value="ECO:0007669"/>
    <property type="project" value="TreeGrafter"/>
</dbReference>
<dbReference type="InterPro" id="IPR012910">
    <property type="entry name" value="Plug_dom"/>
</dbReference>
<dbReference type="PANTHER" id="PTHR30069">
    <property type="entry name" value="TONB-DEPENDENT OUTER MEMBRANE RECEPTOR"/>
    <property type="match status" value="1"/>
</dbReference>
<dbReference type="NCBIfam" id="TIGR04056">
    <property type="entry name" value="OMP_RagA_SusC"/>
    <property type="match status" value="1"/>
</dbReference>
<dbReference type="Gene3D" id="2.170.130.10">
    <property type="entry name" value="TonB-dependent receptor, plug domain"/>
    <property type="match status" value="1"/>
</dbReference>
<feature type="signal peptide" evidence="12">
    <location>
        <begin position="1"/>
        <end position="32"/>
    </location>
</feature>
<dbReference type="InterPro" id="IPR008969">
    <property type="entry name" value="CarboxyPept-like_regulatory"/>
</dbReference>
<dbReference type="Pfam" id="PF13715">
    <property type="entry name" value="CarbopepD_reg_2"/>
    <property type="match status" value="1"/>
</dbReference>
<keyword evidence="9 10" id="KW-0998">Cell outer membrane</keyword>
<dbReference type="Proteomes" id="UP000771749">
    <property type="component" value="Unassembled WGS sequence"/>
</dbReference>
<feature type="chain" id="PRO_5038049489" evidence="12">
    <location>
        <begin position="33"/>
        <end position="1016"/>
    </location>
</feature>
<dbReference type="PROSITE" id="PS52016">
    <property type="entry name" value="TONB_DEPENDENT_REC_3"/>
    <property type="match status" value="1"/>
</dbReference>
<keyword evidence="3 10" id="KW-1134">Transmembrane beta strand</keyword>
<evidence type="ECO:0000256" key="4">
    <source>
        <dbReference type="ARBA" id="ARBA00022692"/>
    </source>
</evidence>
<dbReference type="Gene3D" id="2.40.170.20">
    <property type="entry name" value="TonB-dependent receptor, beta-barrel domain"/>
    <property type="match status" value="1"/>
</dbReference>
<gene>
    <name evidence="15" type="ORF">IAC07_00975</name>
</gene>
<keyword evidence="2 10" id="KW-0813">Transport</keyword>
<sequence length="1016" mass="111883">MLKTMKSSLFSCCMALLAFAALNMLTPSEAFAQDGGGTVSGIVTDDQGPVIGAAVMIKDSQGGVTTGFDGEYTLSGLNPGDVIVVSILGYETQEIPYTGQATQNFNLSVSTEFLDEVVVTALGIKREEKALSYNVQQVNSDELTAVKDANFVNSMVGKVAGVTINAGANGPGGASRVVMRGVKSLTSSNTALYVIDGIPMFNLSNSGNASNMSDQPGSDGVADINPEDIESITMLTGPSAAALYGNAAAAGVVLITTKKGEAGKTTVTVSNSTTFSNAYMTPRMQSKYGNVAGSISSWGPEVNSDFNARNYFKTGANIISSASLSTGNDKNQTYLSVSSTNSTGILPNSAYNRYNFTGRNTTKFAKDKLTLDLSASFVKQNDRNLVSQGIYYNPLPGLYLFPRGESFEDVQMYERYDAALGYNVNYWPYGNNNIGMQNPYWVQNRELRENDKKRYMLGASLTWNVTDWLDISGRVKLDNYTNRLTYKLYASTDNLWAGPAGSYRDIWTTANSTYADVLATIHKTWTDWSINANVGASINDNVYERMGYNGQLAADMPNFFAIHNLDRTTKYKPDQAGYHDQMQAVYYSVEIGWKSMLYLTTTGRYDWDSKLAFSDYPGFFYPSVGLSAVISNMFDAPKWLSFLKVRGSYTEVGNAYDRYMTKVFYKYDGESNSWSSTAKYPNTALKPERTKSWEFGLNAKFLNSINLDVTYYRSNTFNQTFDAPLPASSGYVSTPVQSGNIMNQGIELAVGYENQWGDFAFSTNYTMTWNQNKIISLIDEVRNPLTGEMIQMSNEIQKGTFGGLDARVILKEGGSMGDVYASHLLTRDYNGNVYYDPAAGLSVTEVDDFYLGSILPKFNMGWNTHFGYKGLDVGITFAARIGGIVMSATESYLDFYGVSQRSADARDAGGIQINQGIIPAQEYYTKISGNAAYYTYDATNVRLQELSVNYTLPSKWFKDKVRLTVGFVGKNLWMIYCKAPFDPEISAEVTSSYYQGFDTFMLPSTRNLGFNVKLQF</sequence>
<evidence type="ECO:0000256" key="5">
    <source>
        <dbReference type="ARBA" id="ARBA00022729"/>
    </source>
</evidence>
<reference evidence="15" key="1">
    <citation type="submission" date="2020-10" db="EMBL/GenBank/DDBJ databases">
        <authorList>
            <person name="Gilroy R."/>
        </authorList>
    </citation>
    <scope>NUCLEOTIDE SEQUENCE</scope>
    <source>
        <strain evidence="15">F1-3629</strain>
    </source>
</reference>
<feature type="domain" description="TonB-dependent receptor-like beta-barrel" evidence="13">
    <location>
        <begin position="413"/>
        <end position="787"/>
    </location>
</feature>
<comment type="similarity">
    <text evidence="10 11">Belongs to the TonB-dependent receptor family.</text>
</comment>
<evidence type="ECO:0000259" key="14">
    <source>
        <dbReference type="Pfam" id="PF07715"/>
    </source>
</evidence>
<feature type="domain" description="TonB-dependent receptor plug" evidence="14">
    <location>
        <begin position="130"/>
        <end position="252"/>
    </location>
</feature>
<dbReference type="InterPro" id="IPR023996">
    <property type="entry name" value="TonB-dep_OMP_SusC/RagA"/>
</dbReference>